<keyword evidence="2" id="KW-1185">Reference proteome</keyword>
<dbReference type="EMBL" id="JYDS01000744">
    <property type="protein sequence ID" value="KRZ00808.1"/>
    <property type="molecule type" value="Genomic_DNA"/>
</dbReference>
<dbReference type="Proteomes" id="UP000054805">
    <property type="component" value="Unassembled WGS sequence"/>
</dbReference>
<evidence type="ECO:0000313" key="1">
    <source>
        <dbReference type="EMBL" id="KRZ00808.1"/>
    </source>
</evidence>
<protein>
    <submittedName>
        <fullName evidence="1">Uncharacterized protein</fullName>
    </submittedName>
</protein>
<accession>A0A0V1GR39</accession>
<sequence length="60" mass="7077">MCERRKMFKMAWNQQIVYGRTTCSPRRCSGLRLRTEKNLHIPSGYALSILLHKICLQAMH</sequence>
<name>A0A0V1GR39_TRIPS</name>
<feature type="non-terminal residue" evidence="1">
    <location>
        <position position="60"/>
    </location>
</feature>
<dbReference type="AlphaFoldDB" id="A0A0V1GR39"/>
<comment type="caution">
    <text evidence="1">The sequence shown here is derived from an EMBL/GenBank/DDBJ whole genome shotgun (WGS) entry which is preliminary data.</text>
</comment>
<reference evidence="1 2" key="1">
    <citation type="submission" date="2015-01" db="EMBL/GenBank/DDBJ databases">
        <title>Evolution of Trichinella species and genotypes.</title>
        <authorList>
            <person name="Korhonen P.K."/>
            <person name="Edoardo P."/>
            <person name="Giuseppe L.R."/>
            <person name="Gasser R.B."/>
        </authorList>
    </citation>
    <scope>NUCLEOTIDE SEQUENCE [LARGE SCALE GENOMIC DNA]</scope>
    <source>
        <strain evidence="1">ISS588</strain>
    </source>
</reference>
<proteinExistence type="predicted"/>
<organism evidence="1 2">
    <name type="scientific">Trichinella pseudospiralis</name>
    <name type="common">Parasitic roundworm</name>
    <dbReference type="NCBI Taxonomy" id="6337"/>
    <lineage>
        <taxon>Eukaryota</taxon>
        <taxon>Metazoa</taxon>
        <taxon>Ecdysozoa</taxon>
        <taxon>Nematoda</taxon>
        <taxon>Enoplea</taxon>
        <taxon>Dorylaimia</taxon>
        <taxon>Trichinellida</taxon>
        <taxon>Trichinellidae</taxon>
        <taxon>Trichinella</taxon>
    </lineage>
</organism>
<gene>
    <name evidence="1" type="ORF">T4B_6067</name>
</gene>
<evidence type="ECO:0000313" key="2">
    <source>
        <dbReference type="Proteomes" id="UP000054805"/>
    </source>
</evidence>